<dbReference type="InterPro" id="IPR006311">
    <property type="entry name" value="TAT_signal"/>
</dbReference>
<dbReference type="AlphaFoldDB" id="A0A1J4N2G8"/>
<comment type="caution">
    <text evidence="1">The sequence shown here is derived from an EMBL/GenBank/DDBJ whole genome shotgun (WGS) entry which is preliminary data.</text>
</comment>
<accession>A0A1J4N2G8</accession>
<name>A0A1J4N2G8_9ACTN</name>
<dbReference type="STRING" id="1844.UG56_016285"/>
<dbReference type="RefSeq" id="WP_045549958.1">
    <property type="nucleotide sequence ID" value="NZ_JZDQ02000022.1"/>
</dbReference>
<proteinExistence type="predicted"/>
<reference evidence="1" key="1">
    <citation type="submission" date="2016-10" db="EMBL/GenBank/DDBJ databases">
        <title>Draft Genome Sequence of Nocardioides luteus Strain BAFB, an Alkane-Degrading Bacterium Isolated from JP-7 Polluted Soil.</title>
        <authorList>
            <person name="Brown L."/>
            <person name="Ruiz O.N."/>
            <person name="Gunasekera T."/>
        </authorList>
    </citation>
    <scope>NUCLEOTIDE SEQUENCE [LARGE SCALE GENOMIC DNA]</scope>
    <source>
        <strain evidence="1">BAFB</strain>
    </source>
</reference>
<sequence>MDTAGPAAHAVEPAVTRRQLLAIAGAATIALSPVAAIAVPGPSAAAPAGPPAYDAIVGLL</sequence>
<dbReference type="PROSITE" id="PS51318">
    <property type="entry name" value="TAT"/>
    <property type="match status" value="1"/>
</dbReference>
<evidence type="ECO:0000313" key="1">
    <source>
        <dbReference type="EMBL" id="OIJ25734.1"/>
    </source>
</evidence>
<keyword evidence="2" id="KW-1185">Reference proteome</keyword>
<organism evidence="1 2">
    <name type="scientific">Nocardioides luteus</name>
    <dbReference type="NCBI Taxonomy" id="1844"/>
    <lineage>
        <taxon>Bacteria</taxon>
        <taxon>Bacillati</taxon>
        <taxon>Actinomycetota</taxon>
        <taxon>Actinomycetes</taxon>
        <taxon>Propionibacteriales</taxon>
        <taxon>Nocardioidaceae</taxon>
        <taxon>Nocardioides</taxon>
    </lineage>
</organism>
<gene>
    <name evidence="1" type="ORF">UG56_016285</name>
</gene>
<dbReference type="Proteomes" id="UP000033772">
    <property type="component" value="Unassembled WGS sequence"/>
</dbReference>
<evidence type="ECO:0000313" key="2">
    <source>
        <dbReference type="Proteomes" id="UP000033772"/>
    </source>
</evidence>
<dbReference type="EMBL" id="JZDQ02000022">
    <property type="protein sequence ID" value="OIJ25734.1"/>
    <property type="molecule type" value="Genomic_DNA"/>
</dbReference>
<protein>
    <submittedName>
        <fullName evidence="1">Uncharacterized protein</fullName>
    </submittedName>
</protein>